<accession>A0A8J3PA40</accession>
<dbReference type="Gene3D" id="3.40.50.1000">
    <property type="entry name" value="HAD superfamily/HAD-like"/>
    <property type="match status" value="1"/>
</dbReference>
<name>A0A8J3PA40_9ACTN</name>
<dbReference type="PANTHER" id="PTHR43344">
    <property type="entry name" value="PHOSPHOSERINE PHOSPHATASE"/>
    <property type="match status" value="1"/>
</dbReference>
<dbReference type="InterPro" id="IPR050582">
    <property type="entry name" value="HAD-like_SerB"/>
</dbReference>
<dbReference type="InterPro" id="IPR036412">
    <property type="entry name" value="HAD-like_sf"/>
</dbReference>
<dbReference type="CDD" id="cd01427">
    <property type="entry name" value="HAD_like"/>
    <property type="match status" value="1"/>
</dbReference>
<proteinExistence type="inferred from homology"/>
<evidence type="ECO:0000313" key="2">
    <source>
        <dbReference type="EMBL" id="GIG09003.1"/>
    </source>
</evidence>
<dbReference type="SUPFAM" id="SSF56784">
    <property type="entry name" value="HAD-like"/>
    <property type="match status" value="1"/>
</dbReference>
<sequence>MSFLPSWRPGPARDAITSFLDESLALPADQRVAVLDNDGTLWCEKPNYVQYDFLVRTLHAAVEHDPGLGERAEYRALLDGDRATLGELGLQRVALALLELCAGWTPDEFTGRVRDFMAQEKHPGRGAPYPRMVYQPMLELLEALHGSGFDVFIVTGGGTEFVRAVSRELYGVRPDDVVGTLVEYHHEQHGDGPALVRTAQAQAEVNEGWAKVEHIQTQLGRRPIFAAGNSAGDREMLEYARAAGTPSLAVLIDHDDAEREYAYASAAVTLTDTEPITATAHRLGWTVVSMRDDWSTVFPA</sequence>
<dbReference type="InterPro" id="IPR023214">
    <property type="entry name" value="HAD_sf"/>
</dbReference>
<keyword evidence="3" id="KW-1185">Reference proteome</keyword>
<evidence type="ECO:0000313" key="3">
    <source>
        <dbReference type="Proteomes" id="UP000630887"/>
    </source>
</evidence>
<reference evidence="2 3" key="1">
    <citation type="submission" date="2021-01" db="EMBL/GenBank/DDBJ databases">
        <title>Whole genome shotgun sequence of Catellatospora coxensis NBRC 107359.</title>
        <authorList>
            <person name="Komaki H."/>
            <person name="Tamura T."/>
        </authorList>
    </citation>
    <scope>NUCLEOTIDE SEQUENCE [LARGE SCALE GENOMIC DNA]</scope>
    <source>
        <strain evidence="2 3">NBRC 107359</strain>
    </source>
</reference>
<evidence type="ECO:0000256" key="1">
    <source>
        <dbReference type="ARBA" id="ARBA00009184"/>
    </source>
</evidence>
<dbReference type="RefSeq" id="WP_203695487.1">
    <property type="nucleotide sequence ID" value="NZ_BAAALC010000058.1"/>
</dbReference>
<organism evidence="2 3">
    <name type="scientific">Catellatospora coxensis</name>
    <dbReference type="NCBI Taxonomy" id="310354"/>
    <lineage>
        <taxon>Bacteria</taxon>
        <taxon>Bacillati</taxon>
        <taxon>Actinomycetota</taxon>
        <taxon>Actinomycetes</taxon>
        <taxon>Micromonosporales</taxon>
        <taxon>Micromonosporaceae</taxon>
        <taxon>Catellatospora</taxon>
    </lineage>
</organism>
<dbReference type="Proteomes" id="UP000630887">
    <property type="component" value="Unassembled WGS sequence"/>
</dbReference>
<comment type="similarity">
    <text evidence="1">Belongs to the HAD-like hydrolase superfamily. SerB family.</text>
</comment>
<dbReference type="EMBL" id="BONI01000056">
    <property type="protein sequence ID" value="GIG09003.1"/>
    <property type="molecule type" value="Genomic_DNA"/>
</dbReference>
<gene>
    <name evidence="2" type="ORF">Cco03nite_57030</name>
</gene>
<dbReference type="Pfam" id="PF12710">
    <property type="entry name" value="HAD"/>
    <property type="match status" value="1"/>
</dbReference>
<comment type="caution">
    <text evidence="2">The sequence shown here is derived from an EMBL/GenBank/DDBJ whole genome shotgun (WGS) entry which is preliminary data.</text>
</comment>
<protein>
    <submittedName>
        <fullName evidence="2">Haloacid dehalogenase</fullName>
    </submittedName>
</protein>
<dbReference type="AlphaFoldDB" id="A0A8J3PA40"/>